<evidence type="ECO:0000313" key="2">
    <source>
        <dbReference type="EMBL" id="MBB6392677.1"/>
    </source>
</evidence>
<dbReference type="InterPro" id="IPR029442">
    <property type="entry name" value="GyrI-like"/>
</dbReference>
<accession>A0A7X0FT50</accession>
<dbReference type="PIRSF" id="PIRSF031644">
    <property type="entry name" value="UCP031644"/>
    <property type="match status" value="1"/>
</dbReference>
<evidence type="ECO:0000259" key="1">
    <source>
        <dbReference type="Pfam" id="PF06445"/>
    </source>
</evidence>
<dbReference type="InterPro" id="IPR008319">
    <property type="entry name" value="GyrI-like_CCH_Lin2189-like"/>
</dbReference>
<proteinExistence type="predicted"/>
<reference evidence="2 3" key="1">
    <citation type="submission" date="2020-08" db="EMBL/GenBank/DDBJ databases">
        <title>Sequencing the genomes of 1000 actinobacteria strains.</title>
        <authorList>
            <person name="Klenk H.-P."/>
        </authorList>
    </citation>
    <scope>NUCLEOTIDE SEQUENCE [LARGE SCALE GENOMIC DNA]</scope>
    <source>
        <strain evidence="2 3">DSM 12511</strain>
    </source>
</reference>
<evidence type="ECO:0000313" key="3">
    <source>
        <dbReference type="Proteomes" id="UP000537775"/>
    </source>
</evidence>
<dbReference type="AlphaFoldDB" id="A0A7X0FT50"/>
<dbReference type="Pfam" id="PF06445">
    <property type="entry name" value="GyrI-like"/>
    <property type="match status" value="1"/>
</dbReference>
<name>A0A7X0FT50_9MICO</name>
<protein>
    <recommendedName>
        <fullName evidence="1">GyrI-like small molecule binding domain-containing protein</fullName>
    </recommendedName>
</protein>
<organism evidence="2 3">
    <name type="scientific">Microbacterium thalassium</name>
    <dbReference type="NCBI Taxonomy" id="362649"/>
    <lineage>
        <taxon>Bacteria</taxon>
        <taxon>Bacillati</taxon>
        <taxon>Actinomycetota</taxon>
        <taxon>Actinomycetes</taxon>
        <taxon>Micrococcales</taxon>
        <taxon>Microbacteriaceae</taxon>
        <taxon>Microbacterium</taxon>
    </lineage>
</organism>
<dbReference type="Gene3D" id="3.20.80.10">
    <property type="entry name" value="Regulatory factor, effector binding domain"/>
    <property type="match status" value="1"/>
</dbReference>
<dbReference type="EMBL" id="JACHML010000001">
    <property type="protein sequence ID" value="MBB6392677.1"/>
    <property type="molecule type" value="Genomic_DNA"/>
</dbReference>
<keyword evidence="3" id="KW-1185">Reference proteome</keyword>
<dbReference type="SUPFAM" id="SSF55136">
    <property type="entry name" value="Probable bacterial effector-binding domain"/>
    <property type="match status" value="1"/>
</dbReference>
<dbReference type="RefSeq" id="WP_184751721.1">
    <property type="nucleotide sequence ID" value="NZ_BAAAJR010000001.1"/>
</dbReference>
<sequence length="203" mass="23067">MTKVDLKKDIAAYTAPRGRFEIVEVPPLRYLMIDGHGAPAGPEYADAITTIYSVAYPLKFLSKKELDRDYVVPPLEAQWWADDMDSFTVNRDKSQWSWTCLNLVPDWVPAELVDRAIATAAEKGAPSIDAVRLEELREGTCVQTLHLGSFDDEGPVLARMHDEFIPAQGLRMTGRHHEIYFSDFRRTEPAKLRTVLRQPVEHT</sequence>
<feature type="domain" description="GyrI-like small molecule binding" evidence="1">
    <location>
        <begin position="20"/>
        <end position="197"/>
    </location>
</feature>
<dbReference type="Proteomes" id="UP000537775">
    <property type="component" value="Unassembled WGS sequence"/>
</dbReference>
<dbReference type="InterPro" id="IPR011256">
    <property type="entry name" value="Reg_factor_effector_dom_sf"/>
</dbReference>
<gene>
    <name evidence="2" type="ORF">HD594_002990</name>
</gene>
<comment type="caution">
    <text evidence="2">The sequence shown here is derived from an EMBL/GenBank/DDBJ whole genome shotgun (WGS) entry which is preliminary data.</text>
</comment>